<dbReference type="AlphaFoldDB" id="A0A6C0HZ75"/>
<dbReference type="SUPFAM" id="SSF52087">
    <property type="entry name" value="CRAL/TRIO domain"/>
    <property type="match status" value="1"/>
</dbReference>
<reference evidence="1" key="1">
    <citation type="journal article" date="2020" name="Nature">
        <title>Giant virus diversity and host interactions through global metagenomics.</title>
        <authorList>
            <person name="Schulz F."/>
            <person name="Roux S."/>
            <person name="Paez-Espino D."/>
            <person name="Jungbluth S."/>
            <person name="Walsh D.A."/>
            <person name="Denef V.J."/>
            <person name="McMahon K.D."/>
            <person name="Konstantinidis K.T."/>
            <person name="Eloe-Fadrosh E.A."/>
            <person name="Kyrpides N.C."/>
            <person name="Woyke T."/>
        </authorList>
    </citation>
    <scope>NUCLEOTIDE SEQUENCE</scope>
    <source>
        <strain evidence="1">GVMAG-M-3300023184-17</strain>
    </source>
</reference>
<evidence type="ECO:0008006" key="2">
    <source>
        <dbReference type="Google" id="ProtNLM"/>
    </source>
</evidence>
<name>A0A6C0HZ75_9ZZZZ</name>
<evidence type="ECO:0000313" key="1">
    <source>
        <dbReference type="EMBL" id="QHT85445.1"/>
    </source>
</evidence>
<dbReference type="InterPro" id="IPR036865">
    <property type="entry name" value="CRAL-TRIO_dom_sf"/>
</dbReference>
<organism evidence="1">
    <name type="scientific">viral metagenome</name>
    <dbReference type="NCBI Taxonomy" id="1070528"/>
    <lineage>
        <taxon>unclassified sequences</taxon>
        <taxon>metagenomes</taxon>
        <taxon>organismal metagenomes</taxon>
    </lineage>
</organism>
<accession>A0A6C0HZ75</accession>
<protein>
    <recommendedName>
        <fullName evidence="2">CRAL-TRIO domain-containing protein</fullName>
    </recommendedName>
</protein>
<sequence>MAEKNGILYYYTCPAKATMYDVKGIMNHYDGVLSKIPKDKKWVWIVDGEGFGFTHAMQVNVAIELAQFISKCSTLKKIIIINPTFYITMIHKIVMPFLNLNIEMNELKAEDIIKIETL</sequence>
<dbReference type="EMBL" id="MN740041">
    <property type="protein sequence ID" value="QHT85445.1"/>
    <property type="molecule type" value="Genomic_DNA"/>
</dbReference>
<dbReference type="Gene3D" id="3.40.525.10">
    <property type="entry name" value="CRAL-TRIO lipid binding domain"/>
    <property type="match status" value="1"/>
</dbReference>
<proteinExistence type="predicted"/>